<keyword evidence="2" id="KW-1185">Reference proteome</keyword>
<proteinExistence type="predicted"/>
<evidence type="ECO:0000313" key="1">
    <source>
        <dbReference type="EMBL" id="EGO52511.1"/>
    </source>
</evidence>
<dbReference type="VEuPathDB" id="FungiDB:NEUTE1DRAFT_114466"/>
<dbReference type="RefSeq" id="XP_009856153.1">
    <property type="nucleotide sequence ID" value="XM_009857851.1"/>
</dbReference>
<dbReference type="AlphaFoldDB" id="F8N2P3"/>
<dbReference type="Proteomes" id="UP000008065">
    <property type="component" value="Unassembled WGS sequence"/>
</dbReference>
<organism evidence="1 2">
    <name type="scientific">Neurospora tetrasperma (strain FGSC 2508 / ATCC MYA-4615 / P0657)</name>
    <dbReference type="NCBI Taxonomy" id="510951"/>
    <lineage>
        <taxon>Eukaryota</taxon>
        <taxon>Fungi</taxon>
        <taxon>Dikarya</taxon>
        <taxon>Ascomycota</taxon>
        <taxon>Pezizomycotina</taxon>
        <taxon>Sordariomycetes</taxon>
        <taxon>Sordariomycetidae</taxon>
        <taxon>Sordariales</taxon>
        <taxon>Sordariaceae</taxon>
        <taxon>Neurospora</taxon>
    </lineage>
</organism>
<accession>F8N2P3</accession>
<protein>
    <submittedName>
        <fullName evidence="1">Uncharacterized protein</fullName>
    </submittedName>
</protein>
<dbReference type="HOGENOM" id="CLU_1069967_0_0_1"/>
<dbReference type="KEGG" id="nte:NEUTE1DRAFT114466"/>
<reference evidence="2" key="1">
    <citation type="journal article" date="2011" name="Genetics">
        <title>Massive changes in genome architecture accompany the transition to self-fertility in the filamentous fungus Neurospora tetrasperma.</title>
        <authorList>
            <person name="Ellison C.E."/>
            <person name="Stajich J.E."/>
            <person name="Jacobson D.J."/>
            <person name="Natvig D.O."/>
            <person name="Lapidus A."/>
            <person name="Foster B."/>
            <person name="Aerts A."/>
            <person name="Riley R."/>
            <person name="Lindquist E.A."/>
            <person name="Grigoriev I.V."/>
            <person name="Taylor J.W."/>
        </authorList>
    </citation>
    <scope>NUCLEOTIDE SEQUENCE [LARGE SCALE GENOMIC DNA]</scope>
    <source>
        <strain evidence="2">FGSC 2508 / P0657</strain>
    </source>
</reference>
<dbReference type="EMBL" id="GL891382">
    <property type="protein sequence ID" value="EGO52511.1"/>
    <property type="molecule type" value="Genomic_DNA"/>
</dbReference>
<evidence type="ECO:0000313" key="2">
    <source>
        <dbReference type="Proteomes" id="UP000008065"/>
    </source>
</evidence>
<name>F8N2P3_NEUT8</name>
<sequence>MEPMEWLYTTLQHMSNASEDTYAGDQCDDVWVDTVFVPTLQGRTSERLAKGTLTWLLQFDGRSGRVTDQSDTRPPKHTHRLVHDDPLSALPLSRMIPPFMWKNRKRRRLLWKRIQISDSPSSNLGPKTGGLGGFIRVRLSGRVKSQIAVPFSVQSEFPFGAFPVNVLVWARNASQTHCVVIGLADGFANQIKHIDFAIGVLRDRKFKTVVAIVRIYSASYYTTFTRSNGLQIRTYKVASNRDKSRSRIRTFLFYYYYIPK</sequence>
<gene>
    <name evidence="1" type="ORF">NEUTE1DRAFT_114466</name>
</gene>
<dbReference type="GeneID" id="20822745"/>